<dbReference type="PANTHER" id="PTHR43818">
    <property type="entry name" value="BCDNA.GH03377"/>
    <property type="match status" value="1"/>
</dbReference>
<dbReference type="Gene3D" id="3.40.50.720">
    <property type="entry name" value="NAD(P)-binding Rossmann-like Domain"/>
    <property type="match status" value="1"/>
</dbReference>
<dbReference type="Proteomes" id="UP000186026">
    <property type="component" value="Unassembled WGS sequence"/>
</dbReference>
<dbReference type="Pfam" id="PF19051">
    <property type="entry name" value="GFO_IDH_MocA_C2"/>
    <property type="match status" value="1"/>
</dbReference>
<gene>
    <name evidence="3" type="ORF">SAMN05421761_11140</name>
</gene>
<dbReference type="SUPFAM" id="SSF55347">
    <property type="entry name" value="Glyceraldehyde-3-phosphate dehydrogenase-like, C-terminal domain"/>
    <property type="match status" value="1"/>
</dbReference>
<dbReference type="STRING" id="529505.SAMN05421761_11140"/>
<dbReference type="InterPro" id="IPR050463">
    <property type="entry name" value="Gfo/Idh/MocA_oxidrdct_glycsds"/>
</dbReference>
<dbReference type="SUPFAM" id="SSF51735">
    <property type="entry name" value="NAD(P)-binding Rossmann-fold domains"/>
    <property type="match status" value="1"/>
</dbReference>
<protein>
    <submittedName>
        <fullName evidence="3">Predicted dehydrogenase</fullName>
    </submittedName>
</protein>
<dbReference type="InterPro" id="IPR043906">
    <property type="entry name" value="Gfo/Idh/MocA_OxRdtase_bact_C"/>
</dbReference>
<feature type="domain" description="Gfo/Idh/MocA-like oxidoreductase N-terminal" evidence="1">
    <location>
        <begin position="57"/>
        <end position="177"/>
    </location>
</feature>
<organism evidence="3 4">
    <name type="scientific">Belliella pelovolcani</name>
    <dbReference type="NCBI Taxonomy" id="529505"/>
    <lineage>
        <taxon>Bacteria</taxon>
        <taxon>Pseudomonadati</taxon>
        <taxon>Bacteroidota</taxon>
        <taxon>Cytophagia</taxon>
        <taxon>Cytophagales</taxon>
        <taxon>Cyclobacteriaceae</taxon>
        <taxon>Belliella</taxon>
    </lineage>
</organism>
<dbReference type="AlphaFoldDB" id="A0A1N7NPT2"/>
<dbReference type="InterPro" id="IPR036291">
    <property type="entry name" value="NAD(P)-bd_dom_sf"/>
</dbReference>
<dbReference type="Gene3D" id="3.30.360.10">
    <property type="entry name" value="Dihydrodipicolinate Reductase, domain 2"/>
    <property type="match status" value="1"/>
</dbReference>
<reference evidence="4" key="1">
    <citation type="submission" date="2017-01" db="EMBL/GenBank/DDBJ databases">
        <authorList>
            <person name="Varghese N."/>
            <person name="Submissions S."/>
        </authorList>
    </citation>
    <scope>NUCLEOTIDE SEQUENCE [LARGE SCALE GENOMIC DNA]</scope>
    <source>
        <strain evidence="4">DSM 46698</strain>
    </source>
</reference>
<sequence>MIKPKYFPIKMKKDNKPQEHNSRRSFIKASATAIAGFYLVPRHVLGGPGFIAPSDKLRVAGIGVGGMGYNDVRGTFNTGKAEFVALCDVDDTRAKRAVEDHGKAKYYRDYREMLDKEHQSIDAITISTPDHMHAIQAMAAMQLGKHVYVQKPLSHDIYEARMLTEAADQYKVVTQMGNQGSSGEGVRKMMEWYNAGLIGEATRVYCWTDRPVWPQGIPWPKESATPPADLDWDLWLGTAPQRDYVANLIPFNWRGWWDYGTGALGDMACHIMEPPFRVLGLGYPESAECSVGSVYIGEFQRGYFPDSCPPSSHITLKFKREGKEDLSFHWMDGGIQPARPEELGPNEVMGDGGNGVIIEGTKGKMMCGTYGRNPQLLPTSKTAEINVPETLYRVPNGDAGHYNNWVEACIEGYGSNAYNNLSSPFSIAGPLTESVLMGNLAIRSYDYRIPRTTGNGFDYPGRGIKLVWDGPNMKVTNFDPANQFVKREYREGWMLGG</sequence>
<proteinExistence type="predicted"/>
<accession>A0A1N7NPT2</accession>
<dbReference type="Pfam" id="PF01408">
    <property type="entry name" value="GFO_IDH_MocA"/>
    <property type="match status" value="1"/>
</dbReference>
<dbReference type="InterPro" id="IPR000683">
    <property type="entry name" value="Gfo/Idh/MocA-like_OxRdtase_N"/>
</dbReference>
<evidence type="ECO:0000259" key="1">
    <source>
        <dbReference type="Pfam" id="PF01408"/>
    </source>
</evidence>
<evidence type="ECO:0000313" key="4">
    <source>
        <dbReference type="Proteomes" id="UP000186026"/>
    </source>
</evidence>
<dbReference type="EMBL" id="FTOP01000011">
    <property type="protein sequence ID" value="SIT00280.1"/>
    <property type="molecule type" value="Genomic_DNA"/>
</dbReference>
<feature type="domain" description="Gfo/Idh/MocA-like oxidoreductase bacterial type C-terminal" evidence="2">
    <location>
        <begin position="225"/>
        <end position="279"/>
    </location>
</feature>
<name>A0A1N7NPT2_9BACT</name>
<dbReference type="GO" id="GO:0000166">
    <property type="term" value="F:nucleotide binding"/>
    <property type="evidence" value="ECO:0007669"/>
    <property type="project" value="InterPro"/>
</dbReference>
<dbReference type="PANTHER" id="PTHR43818:SF10">
    <property type="entry name" value="NADH-DEPENDENT DEHYDROGENASE-RELATED"/>
    <property type="match status" value="1"/>
</dbReference>
<evidence type="ECO:0000259" key="2">
    <source>
        <dbReference type="Pfam" id="PF19051"/>
    </source>
</evidence>
<evidence type="ECO:0000313" key="3">
    <source>
        <dbReference type="EMBL" id="SIT00280.1"/>
    </source>
</evidence>
<keyword evidence="4" id="KW-1185">Reference proteome</keyword>